<dbReference type="InterPro" id="IPR038152">
    <property type="entry name" value="Carbam_trans_C_sf"/>
</dbReference>
<dbReference type="CDD" id="cd24098">
    <property type="entry name" value="ASKHA_NBD_TobZ_N"/>
    <property type="match status" value="1"/>
</dbReference>
<proteinExistence type="inferred from homology"/>
<dbReference type="InterPro" id="IPR003696">
    <property type="entry name" value="Carbtransf_dom"/>
</dbReference>
<dbReference type="Pfam" id="PF02543">
    <property type="entry name" value="Carbam_trans_N"/>
    <property type="match status" value="1"/>
</dbReference>
<evidence type="ECO:0000259" key="2">
    <source>
        <dbReference type="Pfam" id="PF02543"/>
    </source>
</evidence>
<feature type="domain" description="Carbamoyltransferase C-terminal" evidence="3">
    <location>
        <begin position="413"/>
        <end position="580"/>
    </location>
</feature>
<keyword evidence="4" id="KW-0808">Transferase</keyword>
<dbReference type="InterPro" id="IPR031730">
    <property type="entry name" value="Carbam_trans_C"/>
</dbReference>
<feature type="domain" description="Carbamoyltransferase" evidence="2">
    <location>
        <begin position="3"/>
        <end position="358"/>
    </location>
</feature>
<reference evidence="4 5" key="1">
    <citation type="submission" date="2021-02" db="EMBL/GenBank/DDBJ databases">
        <authorList>
            <person name="Han P."/>
        </authorList>
    </citation>
    <scope>NUCLEOTIDE SEQUENCE [LARGE SCALE GENOMIC DNA]</scope>
    <source>
        <strain evidence="4">Candidatus Nitrospira sp. ZN2</strain>
    </source>
</reference>
<name>A0ABM8QGQ3_9BACT</name>
<gene>
    <name evidence="4" type="ORF">NSPZN2_10429</name>
</gene>
<evidence type="ECO:0000313" key="4">
    <source>
        <dbReference type="EMBL" id="CAE6695343.1"/>
    </source>
</evidence>
<dbReference type="GO" id="GO:0016740">
    <property type="term" value="F:transferase activity"/>
    <property type="evidence" value="ECO:0007669"/>
    <property type="project" value="UniProtKB-KW"/>
</dbReference>
<dbReference type="EC" id="2.1.3.-" evidence="4"/>
<evidence type="ECO:0000256" key="1">
    <source>
        <dbReference type="ARBA" id="ARBA00006129"/>
    </source>
</evidence>
<evidence type="ECO:0000259" key="3">
    <source>
        <dbReference type="Pfam" id="PF16861"/>
    </source>
</evidence>
<dbReference type="PANTHER" id="PTHR34847:SF1">
    <property type="entry name" value="NODULATION PROTEIN U"/>
    <property type="match status" value="1"/>
</dbReference>
<keyword evidence="5" id="KW-1185">Reference proteome</keyword>
<evidence type="ECO:0000313" key="5">
    <source>
        <dbReference type="Proteomes" id="UP000675880"/>
    </source>
</evidence>
<dbReference type="Gene3D" id="3.30.420.40">
    <property type="match status" value="2"/>
</dbReference>
<dbReference type="RefSeq" id="WP_213040315.1">
    <property type="nucleotide sequence ID" value="NZ_CAJNBJ010000001.1"/>
</dbReference>
<dbReference type="Gene3D" id="3.90.870.20">
    <property type="entry name" value="Carbamoyltransferase, C-terminal domain"/>
    <property type="match status" value="1"/>
</dbReference>
<comment type="caution">
    <text evidence="4">The sequence shown here is derived from an EMBL/GenBank/DDBJ whole genome shotgun (WGS) entry which is preliminary data.</text>
</comment>
<dbReference type="InterPro" id="IPR051338">
    <property type="entry name" value="NodU/CmcH_Carbamoyltrnsfr"/>
</dbReference>
<protein>
    <submittedName>
        <fullName evidence="4">Enzyme</fullName>
        <ecNumber evidence="4">2.1.3.-</ecNumber>
    </submittedName>
</protein>
<comment type="similarity">
    <text evidence="1">Belongs to the NodU/CmcH family.</text>
</comment>
<organism evidence="4 5">
    <name type="scientific">Nitrospira defluvii</name>
    <dbReference type="NCBI Taxonomy" id="330214"/>
    <lineage>
        <taxon>Bacteria</taxon>
        <taxon>Pseudomonadati</taxon>
        <taxon>Nitrospirota</taxon>
        <taxon>Nitrospiria</taxon>
        <taxon>Nitrospirales</taxon>
        <taxon>Nitrospiraceae</taxon>
        <taxon>Nitrospira</taxon>
    </lineage>
</organism>
<dbReference type="Pfam" id="PF16861">
    <property type="entry name" value="Carbam_trans_C"/>
    <property type="match status" value="1"/>
</dbReference>
<dbReference type="SUPFAM" id="SSF53067">
    <property type="entry name" value="Actin-like ATPase domain"/>
    <property type="match status" value="1"/>
</dbReference>
<accession>A0ABM8QGQ3</accession>
<sequence>MYILGLATMGESAAALLKDGILIAAAEEERFTRIKHEGCFPLRAIAFCLAKAGISLAEIEHVGVYWQPFRMGTRARGILKTALQNPASFLRQTGSALREFTPAGGGDSPASQGSWIELFFVRSLLQKHFGPFRGRLHYLDHHRCHMASAFFTSPFEEATILVFDGAGEEVSTTLAVGSGTRLTVLRSIPWPHSLGHFYSTMTGFLGFTMLDGEYKLMGLAPYGTPEHLSFIRRNMLITDTPGSYRLNPAFVDYHAALQGHFPQALRDIFGDPRQHDAAPFTDRHRQIASSIQAAFEEVVQDLALWAFREGGQIRNLAVAGGCGLNCAANGRLLREGPFERIYVPPAPHDAGCTVGAALLVYHEVLGHPRTFEMTHAYYGPAYGDSEIGQALRAGGIETHPIGDEATLLAKTVEVLTGGGVVAWFQGAMEFGPRALGARSFLADPRHETIRDTINAKIKKRELFRPFAPSIKEEAADEYFGCAQPSPFMNLTVPVKPDKRSLIPAVTHIDGSARVQTVRRTDNPRYWALLDRFERATGVPVLLNTSFNIQEPIVCTPQQALATFLNSGVDALVMGNYFVERGKGTYKDTSNDGTTITP</sequence>
<dbReference type="Proteomes" id="UP000675880">
    <property type="component" value="Unassembled WGS sequence"/>
</dbReference>
<dbReference type="EMBL" id="CAJNBJ010000001">
    <property type="protein sequence ID" value="CAE6695343.1"/>
    <property type="molecule type" value="Genomic_DNA"/>
</dbReference>
<dbReference type="InterPro" id="IPR043129">
    <property type="entry name" value="ATPase_NBD"/>
</dbReference>
<dbReference type="PANTHER" id="PTHR34847">
    <property type="entry name" value="NODULATION PROTEIN U"/>
    <property type="match status" value="1"/>
</dbReference>